<feature type="compositionally biased region" description="Basic and acidic residues" evidence="1">
    <location>
        <begin position="52"/>
        <end position="72"/>
    </location>
</feature>
<reference evidence="2" key="1">
    <citation type="submission" date="2019-11" db="EMBL/GenBank/DDBJ databases">
        <title>Microbial mats filling the niche in hypersaline microbial mats.</title>
        <authorList>
            <person name="Wong H.L."/>
            <person name="Macleod F.I."/>
            <person name="White R.A. III"/>
            <person name="Burns B.P."/>
        </authorList>
    </citation>
    <scope>NUCLEOTIDE SEQUENCE</scope>
    <source>
        <strain evidence="2">Bin_327</strain>
    </source>
</reference>
<protein>
    <submittedName>
        <fullName evidence="2">Uncharacterized protein</fullName>
    </submittedName>
</protein>
<evidence type="ECO:0000313" key="3">
    <source>
        <dbReference type="Proteomes" id="UP000630660"/>
    </source>
</evidence>
<feature type="region of interest" description="Disordered" evidence="1">
    <location>
        <begin position="37"/>
        <end position="72"/>
    </location>
</feature>
<dbReference type="PROSITE" id="PS51257">
    <property type="entry name" value="PROKAR_LIPOPROTEIN"/>
    <property type="match status" value="1"/>
</dbReference>
<name>A0A9D5QC69_UNCW3</name>
<proteinExistence type="predicted"/>
<dbReference type="AlphaFoldDB" id="A0A9D5QC69"/>
<sequence length="147" mass="16446">MKRLIHIIFLGMMAGGLTGCPKDDGDIVVIIEDPGYDHGDNGHKIQSPDSTDEPRPDRDSIDKPPRTEKREMSLSAAITLLERDAKRGDLSRLKRHTEALEQAVAAQYERTKSSSRKRTLNLISAKLRGVENTLEDIEGDEIPEEVR</sequence>
<gene>
    <name evidence="2" type="ORF">GF359_03265</name>
</gene>
<organism evidence="2 3">
    <name type="scientific">candidate division WOR-3 bacterium</name>
    <dbReference type="NCBI Taxonomy" id="2052148"/>
    <lineage>
        <taxon>Bacteria</taxon>
        <taxon>Bacteria division WOR-3</taxon>
    </lineage>
</organism>
<evidence type="ECO:0000313" key="2">
    <source>
        <dbReference type="EMBL" id="MBD3364214.1"/>
    </source>
</evidence>
<feature type="non-terminal residue" evidence="2">
    <location>
        <position position="147"/>
    </location>
</feature>
<comment type="caution">
    <text evidence="2">The sequence shown here is derived from an EMBL/GenBank/DDBJ whole genome shotgun (WGS) entry which is preliminary data.</text>
</comment>
<dbReference type="Proteomes" id="UP000630660">
    <property type="component" value="Unassembled WGS sequence"/>
</dbReference>
<accession>A0A9D5QC69</accession>
<evidence type="ECO:0000256" key="1">
    <source>
        <dbReference type="SAM" id="MobiDB-lite"/>
    </source>
</evidence>
<dbReference type="EMBL" id="WJKJ01000104">
    <property type="protein sequence ID" value="MBD3364214.1"/>
    <property type="molecule type" value="Genomic_DNA"/>
</dbReference>